<protein>
    <submittedName>
        <fullName evidence="4">Flavodoxin family protein</fullName>
    </submittedName>
</protein>
<organism evidence="4 5">
    <name type="scientific">Butyricimonas faecalis</name>
    <dbReference type="NCBI Taxonomy" id="2093856"/>
    <lineage>
        <taxon>Bacteria</taxon>
        <taxon>Pseudomonadati</taxon>
        <taxon>Bacteroidota</taxon>
        <taxon>Bacteroidia</taxon>
        <taxon>Bacteroidales</taxon>
        <taxon>Odoribacteraceae</taxon>
        <taxon>Butyricimonas</taxon>
    </lineage>
</organism>
<keyword evidence="2" id="KW-0288">FMN</keyword>
<dbReference type="RefSeq" id="WP_106481675.1">
    <property type="nucleotide sequence ID" value="NZ_CP032819.1"/>
</dbReference>
<evidence type="ECO:0000313" key="5">
    <source>
        <dbReference type="Proteomes" id="UP000270673"/>
    </source>
</evidence>
<dbReference type="PANTHER" id="PTHR43278:SF1">
    <property type="entry name" value="IRON-SULFUR FLAVOPROTEIN MJ1083"/>
    <property type="match status" value="1"/>
</dbReference>
<sequence length="179" mass="20101">MAKRILILSSSPRKGGNSDTLCDEFLRGAKEAGHDVEKIFLRDKKINYCTGCSTCSLYHKPCPQKDDAAEIIDKMVAADVIVMATPVYFYTMSAQMKTLIDRCCGLYTEMNDKEFYFIITAAEDNKENMMRTVDTFQGFLDCLENPTIKGVVFGLGVWHVGEIKGHPAMQEAYETGKRV</sequence>
<keyword evidence="1" id="KW-0285">Flavoprotein</keyword>
<evidence type="ECO:0000256" key="1">
    <source>
        <dbReference type="ARBA" id="ARBA00022630"/>
    </source>
</evidence>
<dbReference type="InterPro" id="IPR005025">
    <property type="entry name" value="FMN_Rdtase-like_dom"/>
</dbReference>
<accession>A0A3S9VXJ6</accession>
<evidence type="ECO:0000256" key="2">
    <source>
        <dbReference type="ARBA" id="ARBA00022643"/>
    </source>
</evidence>
<dbReference type="GO" id="GO:0016491">
    <property type="term" value="F:oxidoreductase activity"/>
    <property type="evidence" value="ECO:0007669"/>
    <property type="project" value="InterPro"/>
</dbReference>
<dbReference type="KEGG" id="buy:D8S85_18035"/>
<gene>
    <name evidence="4" type="ORF">D8S85_18035</name>
</gene>
<proteinExistence type="predicted"/>
<dbReference type="Proteomes" id="UP000270673">
    <property type="component" value="Chromosome"/>
</dbReference>
<dbReference type="Gene3D" id="3.40.50.360">
    <property type="match status" value="1"/>
</dbReference>
<evidence type="ECO:0000313" key="4">
    <source>
        <dbReference type="EMBL" id="AZS31266.1"/>
    </source>
</evidence>
<dbReference type="OrthoDB" id="9805976at2"/>
<evidence type="ECO:0000259" key="3">
    <source>
        <dbReference type="Pfam" id="PF03358"/>
    </source>
</evidence>
<dbReference type="SUPFAM" id="SSF52218">
    <property type="entry name" value="Flavoproteins"/>
    <property type="match status" value="1"/>
</dbReference>
<keyword evidence="5" id="KW-1185">Reference proteome</keyword>
<dbReference type="Pfam" id="PF03358">
    <property type="entry name" value="FMN_red"/>
    <property type="match status" value="1"/>
</dbReference>
<dbReference type="AlphaFoldDB" id="A0A3S9VXJ6"/>
<dbReference type="InterPro" id="IPR051796">
    <property type="entry name" value="ISF_SsuE-like"/>
</dbReference>
<reference evidence="4 5" key="1">
    <citation type="submission" date="2018-10" db="EMBL/GenBank/DDBJ databases">
        <title>Butyricimonas faecalis sp. nov., isolated from human faeces and emended description of the genus Butyricimonas.</title>
        <authorList>
            <person name="Le Roy T."/>
            <person name="Van der Smissen P."/>
            <person name="Paquot A."/>
            <person name="Delzenne N."/>
            <person name="Muccioli G."/>
            <person name="Collet J.-F."/>
            <person name="Cani P.D."/>
        </authorList>
    </citation>
    <scope>NUCLEOTIDE SEQUENCE [LARGE SCALE GENOMIC DNA]</scope>
    <source>
        <strain evidence="4 5">H184</strain>
    </source>
</reference>
<dbReference type="PANTHER" id="PTHR43278">
    <property type="entry name" value="NAD(P)H-DEPENDENT FMN-CONTAINING OXIDOREDUCTASE YWQN-RELATED"/>
    <property type="match status" value="1"/>
</dbReference>
<feature type="domain" description="NADPH-dependent FMN reductase-like" evidence="3">
    <location>
        <begin position="4"/>
        <end position="124"/>
    </location>
</feature>
<dbReference type="InterPro" id="IPR029039">
    <property type="entry name" value="Flavoprotein-like_sf"/>
</dbReference>
<name>A0A3S9VXJ6_9BACT</name>
<dbReference type="EMBL" id="CP032819">
    <property type="protein sequence ID" value="AZS31266.1"/>
    <property type="molecule type" value="Genomic_DNA"/>
</dbReference>